<organism evidence="2 3">
    <name type="scientific">Helobdella robusta</name>
    <name type="common">Californian leech</name>
    <dbReference type="NCBI Taxonomy" id="6412"/>
    <lineage>
        <taxon>Eukaryota</taxon>
        <taxon>Metazoa</taxon>
        <taxon>Spiralia</taxon>
        <taxon>Lophotrochozoa</taxon>
        <taxon>Annelida</taxon>
        <taxon>Clitellata</taxon>
        <taxon>Hirudinea</taxon>
        <taxon>Rhynchobdellida</taxon>
        <taxon>Glossiphoniidae</taxon>
        <taxon>Helobdella</taxon>
    </lineage>
</organism>
<dbReference type="EMBL" id="AMQM01005166">
    <property type="status" value="NOT_ANNOTATED_CDS"/>
    <property type="molecule type" value="Genomic_DNA"/>
</dbReference>
<evidence type="ECO:0000313" key="1">
    <source>
        <dbReference type="EMBL" id="ESO01173.1"/>
    </source>
</evidence>
<keyword evidence="3" id="KW-1185">Reference proteome</keyword>
<dbReference type="InterPro" id="IPR035940">
    <property type="entry name" value="CAP_sf"/>
</dbReference>
<dbReference type="InParanoid" id="T1F8Z9"/>
<dbReference type="SUPFAM" id="SSF55797">
    <property type="entry name" value="PR-1-like"/>
    <property type="match status" value="1"/>
</dbReference>
<reference evidence="2" key="3">
    <citation type="submission" date="2015-06" db="UniProtKB">
        <authorList>
            <consortium name="EnsemblMetazoa"/>
        </authorList>
    </citation>
    <scope>IDENTIFICATION</scope>
</reference>
<dbReference type="GeneID" id="20205298"/>
<protein>
    <submittedName>
        <fullName evidence="1 2">Uncharacterized protein</fullName>
    </submittedName>
</protein>
<gene>
    <name evidence="2" type="primary">20205298</name>
    <name evidence="1" type="ORF">HELRODRAFT_175201</name>
</gene>
<dbReference type="RefSeq" id="XP_009020885.1">
    <property type="nucleotide sequence ID" value="XM_009022637.1"/>
</dbReference>
<dbReference type="HOGENOM" id="CLU_511208_0_0_1"/>
<dbReference type="KEGG" id="hro:HELRODRAFT_175201"/>
<sequence>MVVTIVCNTNSIENLTYLREPKTNYTNTFISNYIKNSYTNVTNDRDINTENNPNNGQNDINNIYYYNNFTSGNIYYINKDSTSDNTISLYATSTTNYDSKTTELFKHDININKNDIANNYINFFDDYINNDSDNHSNNSINDINDYGDEFDLRSSNYINYSDIENYSDVNKSNEQYYYYNGGYDVDDDNNNEDDIGDTDDDITDDHITDDHITNDNITADDTSYENDNNHDNLIGNSTKLYYNSYYQYDEDDDYYNYDGYYLYDDDYDYADDKTEVEELFNKNTNKFNNSRKNTNATGYKSFFKFKFDSEIITLPVLDVEHIVSIHNNFWNENLSIIAKLSASGCRHALTPVKSKLGNKLLQNYAYSTGKVFNLTDFVTEWANGTFNEKDRRMCPKPKICYRYKNMIESSLTLVGCGADYCTKYKNENGESLKDVTHLLCLYAFKNDRNGTKQNYSLNWSVPSCETCSAVYHHCDEDLIESPEDAPTSKDIHIFISILINNNIAVPMRGLSSLHQNCSNPPYVLAKYCPDLQM</sequence>
<dbReference type="AlphaFoldDB" id="T1F8Z9"/>
<dbReference type="CTD" id="20205298"/>
<name>T1F8Z9_HELRO</name>
<proteinExistence type="predicted"/>
<accession>T1F8Z9</accession>
<dbReference type="Gene3D" id="3.40.33.10">
    <property type="entry name" value="CAP"/>
    <property type="match status" value="1"/>
</dbReference>
<dbReference type="EnsemblMetazoa" id="HelroT175201">
    <property type="protein sequence ID" value="HelroP175201"/>
    <property type="gene ID" value="HelroG175201"/>
</dbReference>
<reference evidence="1 3" key="2">
    <citation type="journal article" date="2013" name="Nature">
        <title>Insights into bilaterian evolution from three spiralian genomes.</title>
        <authorList>
            <person name="Simakov O."/>
            <person name="Marletaz F."/>
            <person name="Cho S.J."/>
            <person name="Edsinger-Gonzales E."/>
            <person name="Havlak P."/>
            <person name="Hellsten U."/>
            <person name="Kuo D.H."/>
            <person name="Larsson T."/>
            <person name="Lv J."/>
            <person name="Arendt D."/>
            <person name="Savage R."/>
            <person name="Osoegawa K."/>
            <person name="de Jong P."/>
            <person name="Grimwood J."/>
            <person name="Chapman J.A."/>
            <person name="Shapiro H."/>
            <person name="Aerts A."/>
            <person name="Otillar R.P."/>
            <person name="Terry A.Y."/>
            <person name="Boore J.L."/>
            <person name="Grigoriev I.V."/>
            <person name="Lindberg D.R."/>
            <person name="Seaver E.C."/>
            <person name="Weisblat D.A."/>
            <person name="Putnam N.H."/>
            <person name="Rokhsar D.S."/>
        </authorList>
    </citation>
    <scope>NUCLEOTIDE SEQUENCE</scope>
</reference>
<evidence type="ECO:0000313" key="2">
    <source>
        <dbReference type="EnsemblMetazoa" id="HelroP175201"/>
    </source>
</evidence>
<dbReference type="EMBL" id="KB096830">
    <property type="protein sequence ID" value="ESO01173.1"/>
    <property type="molecule type" value="Genomic_DNA"/>
</dbReference>
<evidence type="ECO:0000313" key="3">
    <source>
        <dbReference type="Proteomes" id="UP000015101"/>
    </source>
</evidence>
<reference evidence="3" key="1">
    <citation type="submission" date="2012-12" db="EMBL/GenBank/DDBJ databases">
        <authorList>
            <person name="Hellsten U."/>
            <person name="Grimwood J."/>
            <person name="Chapman J.A."/>
            <person name="Shapiro H."/>
            <person name="Aerts A."/>
            <person name="Otillar R.P."/>
            <person name="Terry A.Y."/>
            <person name="Boore J.L."/>
            <person name="Simakov O."/>
            <person name="Marletaz F."/>
            <person name="Cho S.-J."/>
            <person name="Edsinger-Gonzales E."/>
            <person name="Havlak P."/>
            <person name="Kuo D.-H."/>
            <person name="Larsson T."/>
            <person name="Lv J."/>
            <person name="Arendt D."/>
            <person name="Savage R."/>
            <person name="Osoegawa K."/>
            <person name="de Jong P."/>
            <person name="Lindberg D.R."/>
            <person name="Seaver E.C."/>
            <person name="Weisblat D.A."/>
            <person name="Putnam N.H."/>
            <person name="Grigoriev I.V."/>
            <person name="Rokhsar D.S."/>
        </authorList>
    </citation>
    <scope>NUCLEOTIDE SEQUENCE</scope>
</reference>
<dbReference type="Proteomes" id="UP000015101">
    <property type="component" value="Unassembled WGS sequence"/>
</dbReference>